<dbReference type="CDD" id="cd11336">
    <property type="entry name" value="AmyAc_MTSase"/>
    <property type="match status" value="1"/>
</dbReference>
<reference evidence="1 2" key="1">
    <citation type="submission" date="2016-03" db="EMBL/GenBank/DDBJ databases">
        <title>Acetic acid bacteria sequencing.</title>
        <authorList>
            <person name="Brandt J."/>
            <person name="Jakob F."/>
            <person name="Vogel R.F."/>
        </authorList>
    </citation>
    <scope>NUCLEOTIDE SEQUENCE [LARGE SCALE GENOMIC DNA]</scope>
    <source>
        <strain evidence="1 2">NBRC 101099</strain>
    </source>
</reference>
<proteinExistence type="predicted"/>
<dbReference type="Pfam" id="PF00128">
    <property type="entry name" value="Alpha-amylase"/>
    <property type="match status" value="1"/>
</dbReference>
<gene>
    <name evidence="1" type="ORF">A0U93_11320</name>
</gene>
<dbReference type="RefSeq" id="WP_077807460.1">
    <property type="nucleotide sequence ID" value="NZ_BJXS01000003.1"/>
</dbReference>
<name>A0A1U9KRE4_9PROT</name>
<evidence type="ECO:0000313" key="1">
    <source>
        <dbReference type="EMBL" id="AQS88431.1"/>
    </source>
</evidence>
<dbReference type="InterPro" id="IPR012767">
    <property type="entry name" value="Trehalose_TreY"/>
</dbReference>
<dbReference type="SUPFAM" id="SSF51445">
    <property type="entry name" value="(Trans)glycosidases"/>
    <property type="match status" value="1"/>
</dbReference>
<dbReference type="PANTHER" id="PTHR10357:SF216">
    <property type="entry name" value="MALTOOLIGOSYL TREHALOSE SYNTHASE-RELATED"/>
    <property type="match status" value="1"/>
</dbReference>
<dbReference type="Gene3D" id="3.30.1590.10">
    <property type="entry name" value="Maltooligosyl trehalose synthase, domain 2"/>
    <property type="match status" value="1"/>
</dbReference>
<dbReference type="AlphaFoldDB" id="A0A1U9KRE4"/>
<dbReference type="InterPro" id="IPR017853">
    <property type="entry name" value="GH"/>
</dbReference>
<dbReference type="GO" id="GO:0030980">
    <property type="term" value="P:alpha-glucan catabolic process"/>
    <property type="evidence" value="ECO:0007669"/>
    <property type="project" value="TreeGrafter"/>
</dbReference>
<dbReference type="PANTHER" id="PTHR10357">
    <property type="entry name" value="ALPHA-AMYLASE FAMILY MEMBER"/>
    <property type="match status" value="1"/>
</dbReference>
<dbReference type="Gene3D" id="1.10.150.200">
    <property type="entry name" value="Maltooligosyl trehalose synthase, domain 3"/>
    <property type="match status" value="1"/>
</dbReference>
<dbReference type="NCBIfam" id="TIGR02401">
    <property type="entry name" value="trehalose_TreY"/>
    <property type="match status" value="1"/>
</dbReference>
<evidence type="ECO:0000313" key="2">
    <source>
        <dbReference type="Proteomes" id="UP000188604"/>
    </source>
</evidence>
<organism evidence="1 2">
    <name type="scientific">Neoasaia chiangmaiensis</name>
    <dbReference type="NCBI Taxonomy" id="320497"/>
    <lineage>
        <taxon>Bacteria</taxon>
        <taxon>Pseudomonadati</taxon>
        <taxon>Pseudomonadota</taxon>
        <taxon>Alphaproteobacteria</taxon>
        <taxon>Acetobacterales</taxon>
        <taxon>Acetobacteraceae</taxon>
        <taxon>Neoasaia</taxon>
    </lineage>
</organism>
<dbReference type="Gene3D" id="3.20.20.80">
    <property type="entry name" value="Glycosidases"/>
    <property type="match status" value="1"/>
</dbReference>
<dbReference type="InterPro" id="IPR013797">
    <property type="entry name" value="Maltooligo_trehalose_synth_4"/>
</dbReference>
<dbReference type="OrthoDB" id="9761577at2"/>
<dbReference type="STRING" id="320497.A0U93_11320"/>
<dbReference type="GO" id="GO:0047470">
    <property type="term" value="F:(1,4)-alpha-D-glucan 1-alpha-D-glucosylmutase activity"/>
    <property type="evidence" value="ECO:0007669"/>
    <property type="project" value="TreeGrafter"/>
</dbReference>
<dbReference type="EMBL" id="CP014691">
    <property type="protein sequence ID" value="AQS88431.1"/>
    <property type="molecule type" value="Genomic_DNA"/>
</dbReference>
<dbReference type="Gene3D" id="1.10.10.470">
    <property type="entry name" value="Maltooligosyl trehalose synthase, domain 4"/>
    <property type="match status" value="1"/>
</dbReference>
<dbReference type="SMART" id="SM00642">
    <property type="entry name" value="Aamy"/>
    <property type="match status" value="1"/>
</dbReference>
<dbReference type="KEGG" id="nch:A0U93_11320"/>
<dbReference type="GO" id="GO:0005992">
    <property type="term" value="P:trehalose biosynthetic process"/>
    <property type="evidence" value="ECO:0007669"/>
    <property type="project" value="TreeGrafter"/>
</dbReference>
<sequence length="882" mass="99814">MTDLRATVRLQFHRDFTLDDAVPLIPYFAALGISHVYASPLLASNPGSLHGYDTIDCQRIDPERGGEAGLEHLVAALRKHDMGLILDIVPNHMGIGPHNRWWEDVLAHGAASRYASFFDIDWQSTDPSLHGKILLPFLGAPLDDVLNDGAISLHYLPRSGGFMLHYGEHRFPISPDDTRRIFDTAGIDVPPYALHEWLESGAGAAALARVGAVFAPRTAIGRGHLADLLERQHYRLAFWRVAGDRINWRRFFDVTTLAALRVEDETVFEASHALIFDLYRDGLIDGVRADHVDGLARPAEYCRRLHERLTALHAEQADSSRPAPYIFVEKILAENERLPDCWPVTGTTGYEFLEQAALVLHDPAGELPLTAFWERFGPSTYDTVQRRARLEKLQSSFYGDFHTLAARIFNIADRHVPGKDFTLHAISEALETICLAFPVYRSYFADKAETNDLTPSENALSFAIADARRHLPVYRRDLLGWLQSLLHAERDQHVKDEAWRDVIERFEHLTAPLTAKAGEDTAFYRYNRLLSRNDVGTDPAYFAASTERFHEKNIARLQTHPLSLLSTATHDHKRGEDVRARLMVLSEPETDWLTTAEHWFAHNAGYRQRVAEGLAPTRADEVFIYQTLIGAWPHDPADLETLPERLSAYFEKAFREAAQHTSWSQPNEPYEAACQSFVTSLLEGDFRPILEAFVERIGPAATLNSLSQTLLRLTSPGVPDLYQGAELWDESLVDPDNRRPVDFPRRQALLGASKDFTALCAEWRSGAVKQRLIREVLNYRRDHDVLFREGRYTPVSATGGLADHLIAFRRDLGQTSVLVLAVRRPHVLNPDASLRVQHHDWRLTRLTIPGRWRSLLDNQLAVFSQDLTYFADRIPIDILVPA</sequence>
<dbReference type="InterPro" id="IPR006047">
    <property type="entry name" value="GH13_cat_dom"/>
</dbReference>
<protein>
    <submittedName>
        <fullName evidence="1">Uncharacterized protein</fullName>
    </submittedName>
</protein>
<accession>A0A1U9KRE4</accession>
<dbReference type="Proteomes" id="UP000188604">
    <property type="component" value="Chromosome"/>
</dbReference>
<keyword evidence="2" id="KW-1185">Reference proteome</keyword>